<feature type="region of interest" description="Disordered" evidence="1">
    <location>
        <begin position="95"/>
        <end position="128"/>
    </location>
</feature>
<dbReference type="Proteomes" id="UP001216390">
    <property type="component" value="Chromosome"/>
</dbReference>
<dbReference type="AlphaFoldDB" id="A0AAE9YFQ3"/>
<evidence type="ECO:0000256" key="1">
    <source>
        <dbReference type="SAM" id="MobiDB-lite"/>
    </source>
</evidence>
<organism evidence="2 3">
    <name type="scientific">Iamia majanohamensis</name>
    <dbReference type="NCBI Taxonomy" id="467976"/>
    <lineage>
        <taxon>Bacteria</taxon>
        <taxon>Bacillati</taxon>
        <taxon>Actinomycetota</taxon>
        <taxon>Acidimicrobiia</taxon>
        <taxon>Acidimicrobiales</taxon>
        <taxon>Iamiaceae</taxon>
        <taxon>Iamia</taxon>
    </lineage>
</organism>
<gene>
    <name evidence="2" type="ORF">PO878_20975</name>
</gene>
<feature type="compositionally biased region" description="Basic and acidic residues" evidence="1">
    <location>
        <begin position="95"/>
        <end position="111"/>
    </location>
</feature>
<name>A0AAE9YFQ3_9ACTN</name>
<evidence type="ECO:0000313" key="3">
    <source>
        <dbReference type="Proteomes" id="UP001216390"/>
    </source>
</evidence>
<feature type="region of interest" description="Disordered" evidence="1">
    <location>
        <begin position="31"/>
        <end position="60"/>
    </location>
</feature>
<dbReference type="EMBL" id="CP116942">
    <property type="protein sequence ID" value="WCO66971.1"/>
    <property type="molecule type" value="Genomic_DNA"/>
</dbReference>
<sequence length="128" mass="13817">MPIERVSPVEGARVVDFDYAAAEHAHAWATRTLPRSLSDQAAPRRQAARDAGDGWEGHFREEFDRAEADLATRVSTAGGLGSVTLAGTITRAVDDANERQRRYNREHRAAEEAASAPTSVPGPTRPGP</sequence>
<feature type="compositionally biased region" description="Basic and acidic residues" evidence="1">
    <location>
        <begin position="47"/>
        <end position="60"/>
    </location>
</feature>
<proteinExistence type="predicted"/>
<dbReference type="KEGG" id="ima:PO878_20975"/>
<accession>A0AAE9YFQ3</accession>
<dbReference type="RefSeq" id="WP_272736493.1">
    <property type="nucleotide sequence ID" value="NZ_CP116942.1"/>
</dbReference>
<reference evidence="2" key="1">
    <citation type="submission" date="2023-01" db="EMBL/GenBank/DDBJ databases">
        <title>The diversity of Class Acidimicrobiia in South China Sea sediment environments and the proposal of Iamia marina sp. nov., a novel species of the genus Iamia.</title>
        <authorList>
            <person name="He Y."/>
            <person name="Tian X."/>
        </authorList>
    </citation>
    <scope>NUCLEOTIDE SEQUENCE</scope>
    <source>
        <strain evidence="2">DSM 19957</strain>
    </source>
</reference>
<evidence type="ECO:0000313" key="2">
    <source>
        <dbReference type="EMBL" id="WCO66971.1"/>
    </source>
</evidence>
<protein>
    <submittedName>
        <fullName evidence="2">Uncharacterized protein</fullName>
    </submittedName>
</protein>
<keyword evidence="3" id="KW-1185">Reference proteome</keyword>